<reference evidence="1 2" key="1">
    <citation type="submission" date="2019-06" db="EMBL/GenBank/DDBJ databases">
        <title>Genome Sequence of the Brown Rot Fungal Pathogen Monilinia laxa.</title>
        <authorList>
            <person name="De Miccolis Angelini R.M."/>
            <person name="Landi L."/>
            <person name="Abate D."/>
            <person name="Pollastro S."/>
            <person name="Romanazzi G."/>
            <person name="Faretra F."/>
        </authorList>
    </citation>
    <scope>NUCLEOTIDE SEQUENCE [LARGE SCALE GENOMIC DNA]</scope>
    <source>
        <strain evidence="1 2">Mlax316</strain>
    </source>
</reference>
<dbReference type="EMBL" id="VIGI01000002">
    <property type="protein sequence ID" value="KAB8303762.1"/>
    <property type="molecule type" value="Genomic_DNA"/>
</dbReference>
<evidence type="ECO:0000313" key="1">
    <source>
        <dbReference type="EMBL" id="KAB8303762.1"/>
    </source>
</evidence>
<dbReference type="AlphaFoldDB" id="A0A5N6KJ81"/>
<comment type="caution">
    <text evidence="1">The sequence shown here is derived from an EMBL/GenBank/DDBJ whole genome shotgun (WGS) entry which is preliminary data.</text>
</comment>
<sequence>MKVPSNPQLSIGKGLGNKGFHYCPLYCSEMLREVFPCLNARYRMPLKSERKKPAPAPNHLIIYFLHTLTAPPFCHPPPFHSVNCNNLFYIL</sequence>
<name>A0A5N6KJ81_MONLA</name>
<accession>A0A5N6KJ81</accession>
<dbReference type="Proteomes" id="UP000326757">
    <property type="component" value="Unassembled WGS sequence"/>
</dbReference>
<keyword evidence="2" id="KW-1185">Reference proteome</keyword>
<evidence type="ECO:0000313" key="2">
    <source>
        <dbReference type="Proteomes" id="UP000326757"/>
    </source>
</evidence>
<protein>
    <submittedName>
        <fullName evidence="1">Uncharacterized protein</fullName>
    </submittedName>
</protein>
<gene>
    <name evidence="1" type="ORF">EYC80_005141</name>
</gene>
<organism evidence="1 2">
    <name type="scientific">Monilinia laxa</name>
    <name type="common">Brown rot fungus</name>
    <name type="synonym">Sclerotinia laxa</name>
    <dbReference type="NCBI Taxonomy" id="61186"/>
    <lineage>
        <taxon>Eukaryota</taxon>
        <taxon>Fungi</taxon>
        <taxon>Dikarya</taxon>
        <taxon>Ascomycota</taxon>
        <taxon>Pezizomycotina</taxon>
        <taxon>Leotiomycetes</taxon>
        <taxon>Helotiales</taxon>
        <taxon>Sclerotiniaceae</taxon>
        <taxon>Monilinia</taxon>
    </lineage>
</organism>
<proteinExistence type="predicted"/>